<dbReference type="PANTHER" id="PTHR45833">
    <property type="entry name" value="METHIONINE SYNTHASE"/>
    <property type="match status" value="1"/>
</dbReference>
<dbReference type="GO" id="GO:0046653">
    <property type="term" value="P:tetrahydrofolate metabolic process"/>
    <property type="evidence" value="ECO:0007669"/>
    <property type="project" value="TreeGrafter"/>
</dbReference>
<dbReference type="GO" id="GO:0005829">
    <property type="term" value="C:cytosol"/>
    <property type="evidence" value="ECO:0007669"/>
    <property type="project" value="TreeGrafter"/>
</dbReference>
<dbReference type="CDD" id="cd02065">
    <property type="entry name" value="B12-binding_like"/>
    <property type="match status" value="1"/>
</dbReference>
<keyword evidence="1" id="KW-0479">Metal-binding</keyword>
<organism evidence="4 5">
    <name type="scientific">Bacillus weihaiensis</name>
    <dbReference type="NCBI Taxonomy" id="1547283"/>
    <lineage>
        <taxon>Bacteria</taxon>
        <taxon>Bacillati</taxon>
        <taxon>Bacillota</taxon>
        <taxon>Bacilli</taxon>
        <taxon>Bacillales</taxon>
        <taxon>Bacillaceae</taxon>
        <taxon>Bacillus</taxon>
    </lineage>
</organism>
<dbReference type="InterPro" id="IPR006158">
    <property type="entry name" value="Cobalamin-bd"/>
</dbReference>
<dbReference type="STRING" id="1547283.A9C19_16210"/>
<evidence type="ECO:0000256" key="2">
    <source>
        <dbReference type="ARBA" id="ARBA00023285"/>
    </source>
</evidence>
<dbReference type="GO" id="GO:0050667">
    <property type="term" value="P:homocysteine metabolic process"/>
    <property type="evidence" value="ECO:0007669"/>
    <property type="project" value="TreeGrafter"/>
</dbReference>
<dbReference type="SUPFAM" id="SSF52242">
    <property type="entry name" value="Cobalamin (vitamin B12)-binding domain"/>
    <property type="match status" value="1"/>
</dbReference>
<feature type="domain" description="B12-binding" evidence="3">
    <location>
        <begin position="94"/>
        <end position="221"/>
    </location>
</feature>
<keyword evidence="2" id="KW-0170">Cobalt</keyword>
<proteinExistence type="predicted"/>
<keyword evidence="5" id="KW-1185">Reference proteome</keyword>
<dbReference type="Pfam" id="PF02310">
    <property type="entry name" value="B12-binding"/>
    <property type="match status" value="1"/>
</dbReference>
<protein>
    <recommendedName>
        <fullName evidence="3">B12-binding domain-containing protein</fullName>
    </recommendedName>
</protein>
<dbReference type="OrthoDB" id="5756833at2"/>
<sequence length="225" mass="26196">MTDLTKTFANLLLHGDTTNAYKLVENLIFEGYTSLYVYENIVRDALYYIGYLWEIDEISVADEHLATGTADFVLTKLDANLGQMLTHEQHERKSKQVMLFCIEGEEHYIGIKMAANVFKEHNWNVKYLGPNLPLEHAIHFANKMKPNVICFSVTVSHHLKQIPTYIKALEQLDYKPQLMIGSRLIDKYQFSHFVSKDTIIISDLEELSHWIKERAKQRDRAKTFN</sequence>
<dbReference type="Proteomes" id="UP000181936">
    <property type="component" value="Chromosome"/>
</dbReference>
<dbReference type="GO" id="GO:0008705">
    <property type="term" value="F:methionine synthase activity"/>
    <property type="evidence" value="ECO:0007669"/>
    <property type="project" value="TreeGrafter"/>
</dbReference>
<dbReference type="GO" id="GO:0046872">
    <property type="term" value="F:metal ion binding"/>
    <property type="evidence" value="ECO:0007669"/>
    <property type="project" value="UniProtKB-KW"/>
</dbReference>
<evidence type="ECO:0000313" key="4">
    <source>
        <dbReference type="EMBL" id="APH06161.1"/>
    </source>
</evidence>
<name>A0A1L3MUY5_9BACI</name>
<dbReference type="KEGG" id="bwh:A9C19_16210"/>
<dbReference type="InterPro" id="IPR036594">
    <property type="entry name" value="Meth_synthase_dom"/>
</dbReference>
<dbReference type="Pfam" id="PF02607">
    <property type="entry name" value="B12-binding_2"/>
    <property type="match status" value="1"/>
</dbReference>
<reference evidence="4 5" key="1">
    <citation type="journal article" date="2016" name="Sci. Rep.">
        <title>Complete genome sequence and transcriptomic analysis of a novel marine strain Bacillus weihaiensis reveals the mechanism of brown algae degradation.</title>
        <authorList>
            <person name="Zhu Y."/>
            <person name="Chen P."/>
            <person name="Bao Y."/>
            <person name="Men Y."/>
            <person name="Zeng Y."/>
            <person name="Yang J."/>
            <person name="Sun J."/>
            <person name="Sun Y."/>
        </authorList>
    </citation>
    <scope>NUCLEOTIDE SEQUENCE [LARGE SCALE GENOMIC DNA]</scope>
    <source>
        <strain evidence="4 5">Alg07</strain>
    </source>
</reference>
<evidence type="ECO:0000313" key="5">
    <source>
        <dbReference type="Proteomes" id="UP000181936"/>
    </source>
</evidence>
<dbReference type="PROSITE" id="PS51332">
    <property type="entry name" value="B12_BINDING"/>
    <property type="match status" value="1"/>
</dbReference>
<dbReference type="Gene3D" id="3.40.50.280">
    <property type="entry name" value="Cobalamin-binding domain"/>
    <property type="match status" value="1"/>
</dbReference>
<dbReference type="RefSeq" id="WP_072580963.1">
    <property type="nucleotide sequence ID" value="NZ_CP016020.1"/>
</dbReference>
<evidence type="ECO:0000259" key="3">
    <source>
        <dbReference type="PROSITE" id="PS51332"/>
    </source>
</evidence>
<dbReference type="GO" id="GO:0031419">
    <property type="term" value="F:cobalamin binding"/>
    <property type="evidence" value="ECO:0007669"/>
    <property type="project" value="InterPro"/>
</dbReference>
<dbReference type="InterPro" id="IPR003759">
    <property type="entry name" value="Cbl-bd_cap"/>
</dbReference>
<evidence type="ECO:0000256" key="1">
    <source>
        <dbReference type="ARBA" id="ARBA00022723"/>
    </source>
</evidence>
<dbReference type="Gene3D" id="1.10.1240.10">
    <property type="entry name" value="Methionine synthase domain"/>
    <property type="match status" value="1"/>
</dbReference>
<dbReference type="PANTHER" id="PTHR45833:SF1">
    <property type="entry name" value="METHIONINE SYNTHASE"/>
    <property type="match status" value="1"/>
</dbReference>
<dbReference type="AlphaFoldDB" id="A0A1L3MUY5"/>
<dbReference type="EMBL" id="CP016020">
    <property type="protein sequence ID" value="APH06161.1"/>
    <property type="molecule type" value="Genomic_DNA"/>
</dbReference>
<gene>
    <name evidence="4" type="ORF">A9C19_16210</name>
</gene>
<dbReference type="InterPro" id="IPR036724">
    <property type="entry name" value="Cobalamin-bd_sf"/>
</dbReference>
<accession>A0A1L3MUY5</accession>
<dbReference type="InterPro" id="IPR050554">
    <property type="entry name" value="Met_Synthase/Corrinoid"/>
</dbReference>